<comment type="function">
    <text evidence="3 12">Catalyzes the biosynthesis of agmatine from arginine.</text>
</comment>
<comment type="similarity">
    <text evidence="4 12">Belongs to the Orn/Lys/Arg decarboxylase class-II family. SpeA subfamily.</text>
</comment>
<dbReference type="InterPro" id="IPR041128">
    <property type="entry name" value="Arg_decarbox_C"/>
</dbReference>
<dbReference type="Pfam" id="PF17810">
    <property type="entry name" value="Arg_decarb_HB"/>
    <property type="match status" value="1"/>
</dbReference>
<accession>A0ABW5E249</accession>
<dbReference type="EC" id="4.1.1.19" evidence="12"/>
<evidence type="ECO:0000313" key="17">
    <source>
        <dbReference type="Proteomes" id="UP001597297"/>
    </source>
</evidence>
<evidence type="ECO:0000256" key="9">
    <source>
        <dbReference type="ARBA" id="ARBA00023066"/>
    </source>
</evidence>
<evidence type="ECO:0000259" key="14">
    <source>
        <dbReference type="Pfam" id="PF17810"/>
    </source>
</evidence>
<dbReference type="PROSITE" id="PS00878">
    <property type="entry name" value="ODR_DC_2_1"/>
    <property type="match status" value="1"/>
</dbReference>
<comment type="cofactor">
    <cofactor evidence="2 12">
        <name>Mg(2+)</name>
        <dbReference type="ChEBI" id="CHEBI:18420"/>
    </cofactor>
</comment>
<dbReference type="InterPro" id="IPR002985">
    <property type="entry name" value="Arg_decrbxlase"/>
</dbReference>
<evidence type="ECO:0000256" key="6">
    <source>
        <dbReference type="ARBA" id="ARBA00022793"/>
    </source>
</evidence>
<sequence length="632" mass="72041">MSKWSINDARDLYGVQRWGNGYFDINDDGEAVVLLRDGEKEVPVSLQQIIEGLKERGSAMPQLLRFRDLLDRRIEHLNESFRSAISETSYQGEYRGVYPIKVNQQQQVIEEISEFGKKYHYGLEAGSKPELIAALAYMHDPNAYLICNGYKDDEFIDLALRAVEMGIRVILVLEMPSELMAIIERSKALGIRPELGIRFRLSTKSEGHWAESGGDRSVFGLNSSQLIDAVDLLKAEGYLDCLKLFHYHQGSQLPNMRAIREAATEAVQVFVNLAQEGAPMEILDMGGGLAVDYDGSHSNFHSSCNYTLKEYASNLIEVVQKHCDLADIPHPTLVTESGRAIVAYYSVLIFNILDVTKFSHPEEPDAPEKDAHEMLHNLWEIRNRIKVKNLQECFNDALFYRDQVRDLFRLGFVNLRERSIAEKIYWYLCTTIATQTAELEHVPEDLQTLESNLIDFYYANFSVFQSLPDAWAIQQLFPIMPIHKLDQEPTERAILADITCDCDGKIDRFIDQDKVSTYLRVHKREAHEEYNIGAFLVGAYQETLGDLHNLLGDPHVVSVSMENGQLTYTHEVEGDTVADVLSYVEYSPKDLEKRFRGFAENAVQKGTISAKQRKIIMEAYKAGLHGYTYYED</sequence>
<comment type="pathway">
    <text evidence="12">Amine and polyamine biosynthesis; agmatine biosynthesis; agmatine from L-arginine: step 1/1.</text>
</comment>
<keyword evidence="11 12" id="KW-0456">Lyase</keyword>
<evidence type="ECO:0000256" key="7">
    <source>
        <dbReference type="ARBA" id="ARBA00022842"/>
    </source>
</evidence>
<dbReference type="PIRSF" id="PIRSF001336">
    <property type="entry name" value="Arg_decrbxlase"/>
    <property type="match status" value="1"/>
</dbReference>
<dbReference type="InterPro" id="IPR009006">
    <property type="entry name" value="Ala_racemase/Decarboxylase_C"/>
</dbReference>
<evidence type="ECO:0000259" key="13">
    <source>
        <dbReference type="Pfam" id="PF02784"/>
    </source>
</evidence>
<dbReference type="CDD" id="cd06830">
    <property type="entry name" value="PLPDE_III_ADC"/>
    <property type="match status" value="1"/>
</dbReference>
<dbReference type="InterPro" id="IPR000183">
    <property type="entry name" value="Orn/DAP/Arg_de-COase"/>
</dbReference>
<organism evidence="16 17">
    <name type="scientific">Rubritalea spongiae</name>
    <dbReference type="NCBI Taxonomy" id="430797"/>
    <lineage>
        <taxon>Bacteria</taxon>
        <taxon>Pseudomonadati</taxon>
        <taxon>Verrucomicrobiota</taxon>
        <taxon>Verrucomicrobiia</taxon>
        <taxon>Verrucomicrobiales</taxon>
        <taxon>Rubritaleaceae</taxon>
        <taxon>Rubritalea</taxon>
    </lineage>
</organism>
<dbReference type="RefSeq" id="WP_377094609.1">
    <property type="nucleotide sequence ID" value="NZ_JBHSJM010000001.1"/>
</dbReference>
<dbReference type="PRINTS" id="PR01179">
    <property type="entry name" value="ODADCRBXLASE"/>
</dbReference>
<comment type="caution">
    <text evidence="12">Lacks conserved residue(s) required for the propagation of feature annotation.</text>
</comment>
<dbReference type="EMBL" id="JBHUJC010000026">
    <property type="protein sequence ID" value="MFD2276661.1"/>
    <property type="molecule type" value="Genomic_DNA"/>
</dbReference>
<dbReference type="InterPro" id="IPR022644">
    <property type="entry name" value="De-COase2_N"/>
</dbReference>
<dbReference type="Proteomes" id="UP001597297">
    <property type="component" value="Unassembled WGS sequence"/>
</dbReference>
<evidence type="ECO:0000256" key="1">
    <source>
        <dbReference type="ARBA" id="ARBA00001933"/>
    </source>
</evidence>
<keyword evidence="10 12" id="KW-0620">Polyamine biosynthesis</keyword>
<feature type="modified residue" description="N6-(pyridoxal phosphate)lysine" evidence="12">
    <location>
        <position position="101"/>
    </location>
</feature>
<comment type="catalytic activity">
    <reaction evidence="12">
        <text>L-arginine + H(+) = agmatine + CO2</text>
        <dbReference type="Rhea" id="RHEA:17641"/>
        <dbReference type="ChEBI" id="CHEBI:15378"/>
        <dbReference type="ChEBI" id="CHEBI:16526"/>
        <dbReference type="ChEBI" id="CHEBI:32682"/>
        <dbReference type="ChEBI" id="CHEBI:58145"/>
        <dbReference type="EC" id="4.1.1.19"/>
    </reaction>
</comment>
<feature type="domain" description="Arginine decarboxylase helical bundle" evidence="14">
    <location>
        <begin position="369"/>
        <end position="450"/>
    </location>
</feature>
<keyword evidence="7 12" id="KW-0460">Magnesium</keyword>
<dbReference type="GO" id="GO:0008792">
    <property type="term" value="F:arginine decarboxylase activity"/>
    <property type="evidence" value="ECO:0007669"/>
    <property type="project" value="UniProtKB-EC"/>
</dbReference>
<dbReference type="NCBIfam" id="TIGR01273">
    <property type="entry name" value="speA"/>
    <property type="match status" value="1"/>
</dbReference>
<dbReference type="Gene3D" id="1.10.287.3440">
    <property type="match status" value="1"/>
</dbReference>
<evidence type="ECO:0000256" key="11">
    <source>
        <dbReference type="ARBA" id="ARBA00023239"/>
    </source>
</evidence>
<dbReference type="Gene3D" id="3.20.20.10">
    <property type="entry name" value="Alanine racemase"/>
    <property type="match status" value="1"/>
</dbReference>
<dbReference type="NCBIfam" id="NF003763">
    <property type="entry name" value="PRK05354.1"/>
    <property type="match status" value="1"/>
</dbReference>
<reference evidence="17" key="1">
    <citation type="journal article" date="2019" name="Int. J. Syst. Evol. Microbiol.">
        <title>The Global Catalogue of Microorganisms (GCM) 10K type strain sequencing project: providing services to taxonomists for standard genome sequencing and annotation.</title>
        <authorList>
            <consortium name="The Broad Institute Genomics Platform"/>
            <consortium name="The Broad Institute Genome Sequencing Center for Infectious Disease"/>
            <person name="Wu L."/>
            <person name="Ma J."/>
        </authorList>
    </citation>
    <scope>NUCLEOTIDE SEQUENCE [LARGE SCALE GENOMIC DNA]</scope>
    <source>
        <strain evidence="17">JCM 16545</strain>
    </source>
</reference>
<gene>
    <name evidence="12 16" type="primary">speA</name>
    <name evidence="16" type="ORF">ACFSQZ_09300</name>
</gene>
<dbReference type="Gene3D" id="2.40.37.10">
    <property type="entry name" value="Lyase, Ornithine Decarboxylase, Chain A, domain 1"/>
    <property type="match status" value="1"/>
</dbReference>
<dbReference type="PANTHER" id="PTHR43295">
    <property type="entry name" value="ARGININE DECARBOXYLASE"/>
    <property type="match status" value="1"/>
</dbReference>
<evidence type="ECO:0000256" key="4">
    <source>
        <dbReference type="ARBA" id="ARBA00008357"/>
    </source>
</evidence>
<evidence type="ECO:0000256" key="3">
    <source>
        <dbReference type="ARBA" id="ARBA00002257"/>
    </source>
</evidence>
<evidence type="ECO:0000256" key="10">
    <source>
        <dbReference type="ARBA" id="ARBA00023115"/>
    </source>
</evidence>
<evidence type="ECO:0000256" key="8">
    <source>
        <dbReference type="ARBA" id="ARBA00022898"/>
    </source>
</evidence>
<feature type="domain" description="Orn/DAP/Arg decarboxylase 2 N-terminal" evidence="13">
    <location>
        <begin position="89"/>
        <end position="343"/>
    </location>
</feature>
<keyword evidence="9 12" id="KW-0745">Spermidine biosynthesis</keyword>
<dbReference type="InterPro" id="IPR022653">
    <property type="entry name" value="De-COase2_pyr-phos_BS"/>
</dbReference>
<proteinExistence type="inferred from homology"/>
<name>A0ABW5E249_9BACT</name>
<keyword evidence="8 12" id="KW-0663">Pyridoxal phosphate</keyword>
<comment type="cofactor">
    <cofactor evidence="1 12">
        <name>pyridoxal 5'-phosphate</name>
        <dbReference type="ChEBI" id="CHEBI:597326"/>
    </cofactor>
</comment>
<evidence type="ECO:0000313" key="16">
    <source>
        <dbReference type="EMBL" id="MFD2276661.1"/>
    </source>
</evidence>
<evidence type="ECO:0000256" key="12">
    <source>
        <dbReference type="HAMAP-Rule" id="MF_01417"/>
    </source>
</evidence>
<dbReference type="Pfam" id="PF17944">
    <property type="entry name" value="Arg_decarbox_C"/>
    <property type="match status" value="1"/>
</dbReference>
<keyword evidence="6 12" id="KW-0210">Decarboxylase</keyword>
<feature type="domain" description="Arginine decarboxylase C-terminal helical" evidence="15">
    <location>
        <begin position="577"/>
        <end position="630"/>
    </location>
</feature>
<dbReference type="InterPro" id="IPR040634">
    <property type="entry name" value="Arg_decarb_HB"/>
</dbReference>
<dbReference type="Pfam" id="PF02784">
    <property type="entry name" value="Orn_Arg_deC_N"/>
    <property type="match status" value="1"/>
</dbReference>
<evidence type="ECO:0000256" key="5">
    <source>
        <dbReference type="ARBA" id="ARBA00022723"/>
    </source>
</evidence>
<dbReference type="SUPFAM" id="SSF50621">
    <property type="entry name" value="Alanine racemase C-terminal domain-like"/>
    <property type="match status" value="1"/>
</dbReference>
<evidence type="ECO:0000259" key="15">
    <source>
        <dbReference type="Pfam" id="PF17944"/>
    </source>
</evidence>
<comment type="caution">
    <text evidence="16">The sequence shown here is derived from an EMBL/GenBank/DDBJ whole genome shotgun (WGS) entry which is preliminary data.</text>
</comment>
<dbReference type="Gene3D" id="1.20.58.930">
    <property type="match status" value="1"/>
</dbReference>
<dbReference type="PANTHER" id="PTHR43295:SF9">
    <property type="entry name" value="BIOSYNTHETIC ARGININE DECARBOXYLASE"/>
    <property type="match status" value="1"/>
</dbReference>
<dbReference type="HAMAP" id="MF_01417">
    <property type="entry name" value="SpeA"/>
    <property type="match status" value="1"/>
</dbReference>
<dbReference type="SUPFAM" id="SSF51419">
    <property type="entry name" value="PLP-binding barrel"/>
    <property type="match status" value="1"/>
</dbReference>
<evidence type="ECO:0000256" key="2">
    <source>
        <dbReference type="ARBA" id="ARBA00001946"/>
    </source>
</evidence>
<dbReference type="InterPro" id="IPR029066">
    <property type="entry name" value="PLP-binding_barrel"/>
</dbReference>
<keyword evidence="5 12" id="KW-0479">Metal-binding</keyword>
<dbReference type="PRINTS" id="PR01180">
    <property type="entry name" value="ARGDCRBXLASE"/>
</dbReference>
<keyword evidence="17" id="KW-1185">Reference proteome</keyword>
<protein>
    <recommendedName>
        <fullName evidence="12">Biosynthetic arginine decarboxylase</fullName>
        <shortName evidence="12">ADC</shortName>
        <ecNumber evidence="12">4.1.1.19</ecNumber>
    </recommendedName>
</protein>